<dbReference type="EMBL" id="LIIK01000008">
    <property type="protein sequence ID" value="KQM09281.1"/>
    <property type="molecule type" value="Genomic_DNA"/>
</dbReference>
<dbReference type="NCBIfam" id="TIGR02543">
    <property type="entry name" value="List_Bact_rpt"/>
    <property type="match status" value="4"/>
</dbReference>
<accession>A0A0Q4BAH2</accession>
<keyword evidence="4" id="KW-1185">Reference proteome</keyword>
<organism evidence="3 4">
    <name type="scientific">Candidatus [Bacteroides] periocalifornicus</name>
    <dbReference type="NCBI Taxonomy" id="1702214"/>
    <lineage>
        <taxon>Bacteria</taxon>
        <taxon>Pseudomonadati</taxon>
        <taxon>Bacteroidota</taxon>
    </lineage>
</organism>
<evidence type="ECO:0000256" key="2">
    <source>
        <dbReference type="SAM" id="MobiDB-lite"/>
    </source>
</evidence>
<dbReference type="Pfam" id="PF09479">
    <property type="entry name" value="Flg_new"/>
    <property type="match status" value="6"/>
</dbReference>
<feature type="region of interest" description="Disordered" evidence="2">
    <location>
        <begin position="402"/>
        <end position="430"/>
    </location>
</feature>
<gene>
    <name evidence="3" type="ORF">AL399_02630</name>
</gene>
<dbReference type="Gene3D" id="2.60.40.4270">
    <property type="entry name" value="Listeria-Bacteroides repeat domain"/>
    <property type="match status" value="6"/>
</dbReference>
<dbReference type="STRING" id="1702214.AL399_02630"/>
<protein>
    <submittedName>
        <fullName evidence="3">Uncharacterized protein</fullName>
    </submittedName>
</protein>
<dbReference type="InterPro" id="IPR042229">
    <property type="entry name" value="Listeria/Bacterioides_rpt_sf"/>
</dbReference>
<dbReference type="PATRIC" id="fig|1702214.3.peg.717"/>
<name>A0A0Q4BAH2_9BACT</name>
<sequence length="612" mass="68828">MYDFSLPVFDKCTLRARTRSKNHQMWTVTFMDGDTEWKSVQVEDGELCEKPTPDPVRAGYTFEYWCSDRGDPETSKFQFRVPIRKNLTLWAQWRRDPKVVLHKVIFDTQEAGKIDTVEVEDGKAVAEPTAPVRAGYDFKGWYTDAGCTIKYNFSSVVTGDIHLYAKWESNGKPTFKVTFHSNGGSEVPAQQVEENWKVQRPKNPVWAKHQFADWYEDAGLTKLYDFDAQVTKPLDLYAKWLSLCTVSYSQPEHGRMDVRNGNDPVASGNEVLEGTKLSVSLQADDDYKPKSLLVNGKEQKIGEDIEVREDVTLVAEFTLATYTVTFIYNDGVTQNLDTVVPIYTILQRGDDPQREGYRFKDWYMDQNLETPYDYSRPVKNDLKLYAKWAKLWTVTFESNGGSPVDAQQVEEGQAATEPPAPTKGDGSDFGGWFEDEGLTKPFVFTTSITGDKKLYAKWDTNRCTITFNSNGGSTVKAIQVQKGKQANEPTAPVRSGYTFGGWYTDAACTKAYDWNNPVVANLTLYAKWQMATPVAQLPEVVVANPIDGELRLLNAERVIRYTVYTQTGVAIVQGRSAGAGSIRIDATDWPSGGYLVRVEGAMGGRTIRVVKQ</sequence>
<evidence type="ECO:0000313" key="3">
    <source>
        <dbReference type="EMBL" id="KQM09281.1"/>
    </source>
</evidence>
<dbReference type="InterPro" id="IPR013378">
    <property type="entry name" value="InlB-like_B-rpt"/>
</dbReference>
<evidence type="ECO:0000313" key="4">
    <source>
        <dbReference type="Proteomes" id="UP000054172"/>
    </source>
</evidence>
<dbReference type="AlphaFoldDB" id="A0A0Q4BAH2"/>
<dbReference type="Proteomes" id="UP000054172">
    <property type="component" value="Unassembled WGS sequence"/>
</dbReference>
<comment type="caution">
    <text evidence="3">The sequence shown here is derived from an EMBL/GenBank/DDBJ whole genome shotgun (WGS) entry which is preliminary data.</text>
</comment>
<dbReference type="GO" id="GO:0030313">
    <property type="term" value="C:cell envelope"/>
    <property type="evidence" value="ECO:0007669"/>
    <property type="project" value="UniProtKB-SubCell"/>
</dbReference>
<reference evidence="3" key="1">
    <citation type="submission" date="2015-08" db="EMBL/GenBank/DDBJ databases">
        <title>Candidatus Bacteriodes Periocalifornicus.</title>
        <authorList>
            <person name="McLean J.S."/>
            <person name="Kelley S."/>
        </authorList>
    </citation>
    <scope>NUCLEOTIDE SEQUENCE [LARGE SCALE GENOMIC DNA]</scope>
    <source>
        <strain evidence="3">12B</strain>
    </source>
</reference>
<evidence type="ECO:0000256" key="1">
    <source>
        <dbReference type="ARBA" id="ARBA00004196"/>
    </source>
</evidence>
<comment type="subcellular location">
    <subcellularLocation>
        <location evidence="1">Cell envelope</location>
    </subcellularLocation>
</comment>
<proteinExistence type="predicted"/>